<proteinExistence type="predicted"/>
<reference evidence="2" key="1">
    <citation type="submission" date="2020-02" db="EMBL/GenBank/DDBJ databases">
        <authorList>
            <person name="Meier V. D."/>
        </authorList>
    </citation>
    <scope>NUCLEOTIDE SEQUENCE</scope>
    <source>
        <strain evidence="2">AVDCRST_MAG77</strain>
    </source>
</reference>
<organism evidence="2">
    <name type="scientific">uncultured Chloroflexota bacterium</name>
    <dbReference type="NCBI Taxonomy" id="166587"/>
    <lineage>
        <taxon>Bacteria</taxon>
        <taxon>Bacillati</taxon>
        <taxon>Chloroflexota</taxon>
        <taxon>environmental samples</taxon>
    </lineage>
</organism>
<protein>
    <submittedName>
        <fullName evidence="2">Uncharacterized protein</fullName>
    </submittedName>
</protein>
<feature type="compositionally biased region" description="Basic residues" evidence="1">
    <location>
        <begin position="61"/>
        <end position="71"/>
    </location>
</feature>
<feature type="non-terminal residue" evidence="2">
    <location>
        <position position="1"/>
    </location>
</feature>
<evidence type="ECO:0000256" key="1">
    <source>
        <dbReference type="SAM" id="MobiDB-lite"/>
    </source>
</evidence>
<feature type="non-terminal residue" evidence="2">
    <location>
        <position position="148"/>
    </location>
</feature>
<feature type="compositionally biased region" description="Basic residues" evidence="1">
    <location>
        <begin position="99"/>
        <end position="112"/>
    </location>
</feature>
<evidence type="ECO:0000313" key="2">
    <source>
        <dbReference type="EMBL" id="CAA9247448.1"/>
    </source>
</evidence>
<name>A0A6J4IDL2_9CHLR</name>
<dbReference type="EMBL" id="CADCTC010000121">
    <property type="protein sequence ID" value="CAA9247448.1"/>
    <property type="molecule type" value="Genomic_DNA"/>
</dbReference>
<feature type="compositionally biased region" description="Basic residues" evidence="1">
    <location>
        <begin position="81"/>
        <end position="92"/>
    </location>
</feature>
<sequence>ARRSEEHPLHGPGGAGRHPWRPGRCAPMGTHRQARCLRALPRHARPTHALVRQAARRLHRRLRFQPHRRYPGLHPGAGLPGRRHNRPARHPARAAPRPPGRHGRVPRPRRARPPFQQAPQPDRRRRRHRHLAAARYPMRRLGAASVWL</sequence>
<feature type="compositionally biased region" description="Basic residues" evidence="1">
    <location>
        <begin position="123"/>
        <end position="132"/>
    </location>
</feature>
<feature type="region of interest" description="Disordered" evidence="1">
    <location>
        <begin position="1"/>
        <end position="27"/>
    </location>
</feature>
<accession>A0A6J4IDL2</accession>
<feature type="region of interest" description="Disordered" evidence="1">
    <location>
        <begin position="61"/>
        <end position="133"/>
    </location>
</feature>
<dbReference type="AlphaFoldDB" id="A0A6J4IDL2"/>
<gene>
    <name evidence="2" type="ORF">AVDCRST_MAG77-2955</name>
</gene>